<dbReference type="GeneID" id="73321710"/>
<feature type="compositionally biased region" description="Gly residues" evidence="1">
    <location>
        <begin position="136"/>
        <end position="153"/>
    </location>
</feature>
<dbReference type="RefSeq" id="XP_049123077.1">
    <property type="nucleotide sequence ID" value="XM_049267120.1"/>
</dbReference>
<feature type="compositionally biased region" description="Low complexity" evidence="1">
    <location>
        <begin position="177"/>
        <end position="186"/>
    </location>
</feature>
<evidence type="ECO:0000313" key="3">
    <source>
        <dbReference type="Proteomes" id="UP001055115"/>
    </source>
</evidence>
<reference evidence="2 3" key="1">
    <citation type="submission" date="2022-03" db="EMBL/GenBank/DDBJ databases">
        <title>Genome data of Colletotrichum spp.</title>
        <authorList>
            <person name="Utami Y.D."/>
            <person name="Hiruma K."/>
        </authorList>
    </citation>
    <scope>NUCLEOTIDE SEQUENCE [LARGE SCALE GENOMIC DNA]</scope>
    <source>
        <strain evidence="2 3">MAFF 239500</strain>
    </source>
</reference>
<sequence length="241" mass="23964">MSLGQITTSAFVTCDPAATQTVYTTVYTTTAIAANPTTSWMATYTITEVCTGWPWEYKTRAIPPCFAETTIYCEPCAQKTIPIICPIPTPTANVVINGNGVTANANPAVTAAPYGAYGGYGSYSGGGGANNQNGGSQPGGGGSNPGGNGGGANGASSDIQGQAPGYGAYGGYGSYDQSAPGQPGAPGASGAGGQPGQSDVAGAPGAPPVPTLPSHQRSSLPPRRLSRKALVFSAVLQWLPA</sequence>
<feature type="region of interest" description="Disordered" evidence="1">
    <location>
        <begin position="129"/>
        <end position="160"/>
    </location>
</feature>
<keyword evidence="3" id="KW-1185">Reference proteome</keyword>
<gene>
    <name evidence="2" type="ORF">ColSpa_00908</name>
</gene>
<proteinExistence type="predicted"/>
<dbReference type="Proteomes" id="UP001055115">
    <property type="component" value="Unassembled WGS sequence"/>
</dbReference>
<evidence type="ECO:0000313" key="2">
    <source>
        <dbReference type="EMBL" id="GKT40727.1"/>
    </source>
</evidence>
<evidence type="ECO:0000256" key="1">
    <source>
        <dbReference type="SAM" id="MobiDB-lite"/>
    </source>
</evidence>
<comment type="caution">
    <text evidence="2">The sequence shown here is derived from an EMBL/GenBank/DDBJ whole genome shotgun (WGS) entry which is preliminary data.</text>
</comment>
<dbReference type="AlphaFoldDB" id="A0AA37L2M3"/>
<feature type="region of interest" description="Disordered" evidence="1">
    <location>
        <begin position="177"/>
        <end position="222"/>
    </location>
</feature>
<accession>A0AA37L2M3</accession>
<feature type="compositionally biased region" description="Low complexity" evidence="1">
    <location>
        <begin position="212"/>
        <end position="222"/>
    </location>
</feature>
<organism evidence="2 3">
    <name type="scientific">Colletotrichum spaethianum</name>
    <dbReference type="NCBI Taxonomy" id="700344"/>
    <lineage>
        <taxon>Eukaryota</taxon>
        <taxon>Fungi</taxon>
        <taxon>Dikarya</taxon>
        <taxon>Ascomycota</taxon>
        <taxon>Pezizomycotina</taxon>
        <taxon>Sordariomycetes</taxon>
        <taxon>Hypocreomycetidae</taxon>
        <taxon>Glomerellales</taxon>
        <taxon>Glomerellaceae</taxon>
        <taxon>Colletotrichum</taxon>
        <taxon>Colletotrichum spaethianum species complex</taxon>
    </lineage>
</organism>
<name>A0AA37L2M3_9PEZI</name>
<dbReference type="EMBL" id="BQXU01000002">
    <property type="protein sequence ID" value="GKT40727.1"/>
    <property type="molecule type" value="Genomic_DNA"/>
</dbReference>
<protein>
    <submittedName>
        <fullName evidence="2">Uncharacterized protein</fullName>
    </submittedName>
</protein>